<organism evidence="1 3">
    <name type="scientific">Escherichia marmotae</name>
    <dbReference type="NCBI Taxonomy" id="1499973"/>
    <lineage>
        <taxon>Bacteria</taxon>
        <taxon>Pseudomonadati</taxon>
        <taxon>Pseudomonadota</taxon>
        <taxon>Gammaproteobacteria</taxon>
        <taxon>Enterobacterales</taxon>
        <taxon>Enterobacteriaceae</taxon>
        <taxon>Escherichia</taxon>
    </lineage>
</organism>
<evidence type="ECO:0000313" key="1">
    <source>
        <dbReference type="EMBL" id="RDR29117.1"/>
    </source>
</evidence>
<evidence type="ECO:0000313" key="2">
    <source>
        <dbReference type="EMBL" id="VED75925.1"/>
    </source>
</evidence>
<proteinExistence type="predicted"/>
<sequence length="30" mass="3356">MLLRELTTCALLMPDATYKILQIQYIAGTA</sequence>
<evidence type="ECO:0000313" key="3">
    <source>
        <dbReference type="Proteomes" id="UP000254454"/>
    </source>
</evidence>
<reference evidence="2 4" key="2">
    <citation type="submission" date="2018-12" db="EMBL/GenBank/DDBJ databases">
        <authorList>
            <consortium name="Pathogen Informatics"/>
        </authorList>
    </citation>
    <scope>NUCLEOTIDE SEQUENCE [LARGE SCALE GENOMIC DNA]</scope>
    <source>
        <strain evidence="2 4">NCTC8196</strain>
    </source>
</reference>
<gene>
    <name evidence="1" type="ORF">C4A13_00913</name>
    <name evidence="2" type="ORF">NCTC8196_01552</name>
</gene>
<dbReference type="Proteomes" id="UP000254454">
    <property type="component" value="Unassembled WGS sequence"/>
</dbReference>
<reference evidence="1 3" key="1">
    <citation type="submission" date="2018-06" db="EMBL/GenBank/DDBJ databases">
        <title>Recombination Drives Gene Content and Phenotype Evolution in Wild Type E. coli Strains.</title>
        <authorList>
            <person name="Field C.M."/>
            <person name="Silander O.K."/>
            <person name="Van Nimwegen E."/>
        </authorList>
    </citation>
    <scope>NUCLEOTIDE SEQUENCE [LARGE SCALE GENOMIC DNA]</scope>
    <source>
        <strain evidence="1 3">SC344</strain>
    </source>
</reference>
<evidence type="ECO:0000313" key="4">
    <source>
        <dbReference type="Proteomes" id="UP000277464"/>
    </source>
</evidence>
<protein>
    <submittedName>
        <fullName evidence="1">Uncharacterized protein</fullName>
    </submittedName>
</protein>
<dbReference type="EMBL" id="QONO01000014">
    <property type="protein sequence ID" value="RDR29117.1"/>
    <property type="molecule type" value="Genomic_DNA"/>
</dbReference>
<dbReference type="AlphaFoldDB" id="A0A370VCK1"/>
<accession>A0A370VCK1</accession>
<dbReference type="Proteomes" id="UP000277464">
    <property type="component" value="Chromosome"/>
</dbReference>
<dbReference type="EMBL" id="LR134270">
    <property type="protein sequence ID" value="VED75925.1"/>
    <property type="molecule type" value="Genomic_DNA"/>
</dbReference>
<name>A0A370VCK1_9ESCH</name>